<gene>
    <name evidence="2" type="ORF">POCTA_138.1.T0210071</name>
</gene>
<feature type="domain" description="Endoplasmic reticulum vesicle transporter C-terminal" evidence="1">
    <location>
        <begin position="20"/>
        <end position="68"/>
    </location>
</feature>
<dbReference type="Proteomes" id="UP000683925">
    <property type="component" value="Unassembled WGS sequence"/>
</dbReference>
<dbReference type="OrthoDB" id="270930at2759"/>
<protein>
    <recommendedName>
        <fullName evidence="1">Endoplasmic reticulum vesicle transporter C-terminal domain-containing protein</fullName>
    </recommendedName>
</protein>
<dbReference type="AlphaFoldDB" id="A0A8S1T795"/>
<dbReference type="Pfam" id="PF07970">
    <property type="entry name" value="COPIIcoated_ERV"/>
    <property type="match status" value="1"/>
</dbReference>
<name>A0A8S1T795_PAROT</name>
<accession>A0A8S1T795</accession>
<organism evidence="2 3">
    <name type="scientific">Paramecium octaurelia</name>
    <dbReference type="NCBI Taxonomy" id="43137"/>
    <lineage>
        <taxon>Eukaryota</taxon>
        <taxon>Sar</taxon>
        <taxon>Alveolata</taxon>
        <taxon>Ciliophora</taxon>
        <taxon>Intramacronucleata</taxon>
        <taxon>Oligohymenophorea</taxon>
        <taxon>Peniculida</taxon>
        <taxon>Parameciidae</taxon>
        <taxon>Paramecium</taxon>
    </lineage>
</organism>
<evidence type="ECO:0000259" key="1">
    <source>
        <dbReference type="Pfam" id="PF07970"/>
    </source>
</evidence>
<dbReference type="EMBL" id="CAJJDP010000021">
    <property type="protein sequence ID" value="CAD8148340.1"/>
    <property type="molecule type" value="Genomic_DNA"/>
</dbReference>
<sequence>MNTLLTSFQLIKLSNHNEVRSNNYGNVQFRQDITPKTVTYWQTKEDTLHFQVQICAVIEGVFTVSSMIEACVYKVMRMLLKVS</sequence>
<dbReference type="InterPro" id="IPR012936">
    <property type="entry name" value="Erv_C"/>
</dbReference>
<evidence type="ECO:0000313" key="3">
    <source>
        <dbReference type="Proteomes" id="UP000683925"/>
    </source>
</evidence>
<dbReference type="OMA" id="XTANHNE"/>
<evidence type="ECO:0000313" key="2">
    <source>
        <dbReference type="EMBL" id="CAD8148340.1"/>
    </source>
</evidence>
<proteinExistence type="predicted"/>
<keyword evidence="3" id="KW-1185">Reference proteome</keyword>
<comment type="caution">
    <text evidence="2">The sequence shown here is derived from an EMBL/GenBank/DDBJ whole genome shotgun (WGS) entry which is preliminary data.</text>
</comment>
<reference evidence="2" key="1">
    <citation type="submission" date="2021-01" db="EMBL/GenBank/DDBJ databases">
        <authorList>
            <consortium name="Genoscope - CEA"/>
            <person name="William W."/>
        </authorList>
    </citation>
    <scope>NUCLEOTIDE SEQUENCE</scope>
</reference>